<organism evidence="1 2">
    <name type="scientific">Euplotes crassus</name>
    <dbReference type="NCBI Taxonomy" id="5936"/>
    <lineage>
        <taxon>Eukaryota</taxon>
        <taxon>Sar</taxon>
        <taxon>Alveolata</taxon>
        <taxon>Ciliophora</taxon>
        <taxon>Intramacronucleata</taxon>
        <taxon>Spirotrichea</taxon>
        <taxon>Hypotrichia</taxon>
        <taxon>Euplotida</taxon>
        <taxon>Euplotidae</taxon>
        <taxon>Moneuplotes</taxon>
    </lineage>
</organism>
<evidence type="ECO:0000313" key="1">
    <source>
        <dbReference type="EMBL" id="CAI2370448.1"/>
    </source>
</evidence>
<evidence type="ECO:0000313" key="2">
    <source>
        <dbReference type="Proteomes" id="UP001295684"/>
    </source>
</evidence>
<keyword evidence="2" id="KW-1185">Reference proteome</keyword>
<comment type="caution">
    <text evidence="1">The sequence shown here is derived from an EMBL/GenBank/DDBJ whole genome shotgun (WGS) entry which is preliminary data.</text>
</comment>
<protein>
    <submittedName>
        <fullName evidence="1">Uncharacterized protein</fullName>
    </submittedName>
</protein>
<gene>
    <name evidence="1" type="ORF">ECRASSUSDP1_LOCUS11761</name>
</gene>
<dbReference type="EMBL" id="CAMPGE010011627">
    <property type="protein sequence ID" value="CAI2370448.1"/>
    <property type="molecule type" value="Genomic_DNA"/>
</dbReference>
<sequence length="435" mass="50699">MEIGRKCQAKGCSNEAIYFHKDFKVYICSVHCKPSQRAICVKIGERAEVDSIKDMLKVLETCTKNLWIAGSSIENNAKFEFSELLVRQILDETDGIEKEIKVIQQKHQYENLNGVKQELRKILTYLKNNEIFQQFCVENYISLVCDFLKVNKSKIGQDFDLQINETNEMSHNEEVRDITDKYEHVKQEFQTFKKRVITMLNPTTLEGLGQSIEIFKRKKSNIETSKKFQLDFENSEDLEFVNCMGSNIIANLEDFRIHRISDNLQTARDFIFSSFPQKANCLYFNFCGKMINSDEIIDVLCFMNPKIGETLYLYNLEVSQSQMRTLFQLTKDNEKFLGFPCCKLELDTVPNLKHCLIGSKIQTLVLSYCGMPEYCDWKTYPERFENLIKGLSQSEDFVSNLQSFRMKRCGMPLDQVREILDANNFEKAKISDHSE</sequence>
<dbReference type="Proteomes" id="UP001295684">
    <property type="component" value="Unassembled WGS sequence"/>
</dbReference>
<reference evidence="1" key="1">
    <citation type="submission" date="2023-07" db="EMBL/GenBank/DDBJ databases">
        <authorList>
            <consortium name="AG Swart"/>
            <person name="Singh M."/>
            <person name="Singh A."/>
            <person name="Seah K."/>
            <person name="Emmerich C."/>
        </authorList>
    </citation>
    <scope>NUCLEOTIDE SEQUENCE</scope>
    <source>
        <strain evidence="1">DP1</strain>
    </source>
</reference>
<dbReference type="AlphaFoldDB" id="A0AAD1UJA5"/>
<name>A0AAD1UJA5_EUPCR</name>
<proteinExistence type="predicted"/>
<accession>A0AAD1UJA5</accession>